<name>A0AA97AI28_9CYAN</name>
<evidence type="ECO:0000313" key="1">
    <source>
        <dbReference type="EMBL" id="WNZ26160.1"/>
    </source>
</evidence>
<dbReference type="RefSeq" id="WP_316432380.1">
    <property type="nucleotide sequence ID" value="NZ_CP053586.1"/>
</dbReference>
<dbReference type="AlphaFoldDB" id="A0AA97AI28"/>
<accession>A0AA97AI28</accession>
<protein>
    <submittedName>
        <fullName evidence="1">Uncharacterized protein</fullName>
    </submittedName>
</protein>
<gene>
    <name evidence="1" type="ORF">HJG54_27285</name>
</gene>
<sequence length="116" mass="13241">MDIEFAELELLAQQLLDVVEAEEWLASAAPLYENSPTHELFDRLESAVESYTLVRDHLATCLRESAEAEIAFFLSLLQERLNLLLEQPKPLLLEQSKPNDLPPDLQLQMQLQIQPA</sequence>
<proteinExistence type="predicted"/>
<organism evidence="1">
    <name type="scientific">Leptolyngbya sp. NK1-12</name>
    <dbReference type="NCBI Taxonomy" id="2547451"/>
    <lineage>
        <taxon>Bacteria</taxon>
        <taxon>Bacillati</taxon>
        <taxon>Cyanobacteriota</taxon>
        <taxon>Cyanophyceae</taxon>
        <taxon>Leptolyngbyales</taxon>
        <taxon>Leptolyngbyaceae</taxon>
        <taxon>Leptolyngbya group</taxon>
        <taxon>Leptolyngbya</taxon>
    </lineage>
</organism>
<dbReference type="EMBL" id="CP053586">
    <property type="protein sequence ID" value="WNZ26160.1"/>
    <property type="molecule type" value="Genomic_DNA"/>
</dbReference>
<reference evidence="1" key="1">
    <citation type="submission" date="2020-05" db="EMBL/GenBank/DDBJ databases">
        <authorList>
            <person name="Zhu T."/>
            <person name="Keshari N."/>
            <person name="Lu X."/>
        </authorList>
    </citation>
    <scope>NUCLEOTIDE SEQUENCE</scope>
    <source>
        <strain evidence="1">NK1-12</strain>
    </source>
</reference>